<feature type="compositionally biased region" description="Basic and acidic residues" evidence="1">
    <location>
        <begin position="50"/>
        <end position="75"/>
    </location>
</feature>
<dbReference type="PANTHER" id="PTHR33418">
    <property type="entry name" value="HELICASE-ASSOCIATED"/>
    <property type="match status" value="1"/>
</dbReference>
<reference evidence="3" key="1">
    <citation type="submission" date="2021-01" db="EMBL/GenBank/DDBJ databases">
        <authorList>
            <person name="Corre E."/>
            <person name="Pelletier E."/>
            <person name="Niang G."/>
            <person name="Scheremetjew M."/>
            <person name="Finn R."/>
            <person name="Kale V."/>
            <person name="Holt S."/>
            <person name="Cochrane G."/>
            <person name="Meng A."/>
            <person name="Brown T."/>
            <person name="Cohen L."/>
        </authorList>
    </citation>
    <scope>NUCLEOTIDE SEQUENCE</scope>
    <source>
        <strain evidence="3">CCMP127</strain>
    </source>
</reference>
<evidence type="ECO:0000256" key="1">
    <source>
        <dbReference type="SAM" id="MobiDB-lite"/>
    </source>
</evidence>
<feature type="domain" description="Helicase-associated" evidence="2">
    <location>
        <begin position="310"/>
        <end position="386"/>
    </location>
</feature>
<evidence type="ECO:0000313" key="3">
    <source>
        <dbReference type="EMBL" id="CAE0420963.1"/>
    </source>
</evidence>
<gene>
    <name evidence="3" type="ORF">ACOF00016_LOCUS17620</name>
</gene>
<feature type="compositionally biased region" description="Basic and acidic residues" evidence="1">
    <location>
        <begin position="223"/>
        <end position="238"/>
    </location>
</feature>
<sequence length="471" mass="53805">MDSGEPKGGLVSEYCDMSVAALRGLLDTKEELIQLKDARILELIATIQTKNKEIESKDGQIKELKVKLKESEKKSSAKKTPSRRDDGKKRPPGTTGNSEGSDNDKPPETQTKPSSSASATPKNSARHQENRASNGDSRRDEDLDDSPPASVFDDDDDDDDAPSLDGGPPGRRNAESKSTAEMTAEIPKAKASPMKKRARTDDTSETSTTDASVKKPPRKKKKPSETKESTEDPQKPWEESYQELVEFKRKFGLKKAPSRKEFPDLSRFYQYQRNKYNQYKQGEMPKDMTLERMEKLEALGFADTRRTPGEKGWEMRFQELKAFKEQNGHFRVSRHENYQLWGWIKTQRAGYRNLTDALTKGTTIEEKPGVARLTPEHMAKLQSIGFEWEVQNSGYEASWERRFTELLQFKSEHGTTHVPRNYSPNIQLAMWVKDQRKKYAELQKGLPRRGLLTDDRIARLDAIGFEWRVRP</sequence>
<feature type="compositionally biased region" description="Basic and acidic residues" evidence="1">
    <location>
        <begin position="126"/>
        <end position="141"/>
    </location>
</feature>
<feature type="domain" description="Helicase-associated" evidence="2">
    <location>
        <begin position="396"/>
        <end position="465"/>
    </location>
</feature>
<dbReference type="Gene3D" id="6.10.140.530">
    <property type="match status" value="3"/>
</dbReference>
<organism evidence="3">
    <name type="scientific">Amphora coffeiformis</name>
    <dbReference type="NCBI Taxonomy" id="265554"/>
    <lineage>
        <taxon>Eukaryota</taxon>
        <taxon>Sar</taxon>
        <taxon>Stramenopiles</taxon>
        <taxon>Ochrophyta</taxon>
        <taxon>Bacillariophyta</taxon>
        <taxon>Bacillariophyceae</taxon>
        <taxon>Bacillariophycidae</taxon>
        <taxon>Thalassiophysales</taxon>
        <taxon>Catenulaceae</taxon>
        <taxon>Amphora</taxon>
    </lineage>
</organism>
<evidence type="ECO:0000259" key="2">
    <source>
        <dbReference type="Pfam" id="PF03457"/>
    </source>
</evidence>
<dbReference type="InterPro" id="IPR005114">
    <property type="entry name" value="Helicase_assoc"/>
</dbReference>
<feature type="compositionally biased region" description="Acidic residues" evidence="1">
    <location>
        <begin position="152"/>
        <end position="162"/>
    </location>
</feature>
<dbReference type="AlphaFoldDB" id="A0A7S3PBP4"/>
<feature type="region of interest" description="Disordered" evidence="1">
    <location>
        <begin position="50"/>
        <end position="239"/>
    </location>
</feature>
<protein>
    <recommendedName>
        <fullName evidence="2">Helicase-associated domain-containing protein</fullName>
    </recommendedName>
</protein>
<accession>A0A7S3PBP4</accession>
<dbReference type="PANTHER" id="PTHR33418:SF1">
    <property type="entry name" value="HELICASE-ASSOCIATED DOMAIN-CONTAINING PROTEIN"/>
    <property type="match status" value="1"/>
</dbReference>
<proteinExistence type="predicted"/>
<dbReference type="Pfam" id="PF03457">
    <property type="entry name" value="HA"/>
    <property type="match status" value="3"/>
</dbReference>
<feature type="compositionally biased region" description="Polar residues" evidence="1">
    <location>
        <begin position="108"/>
        <end position="123"/>
    </location>
</feature>
<name>A0A7S3PBP4_9STRA</name>
<dbReference type="EMBL" id="HBIM01023818">
    <property type="protein sequence ID" value="CAE0420963.1"/>
    <property type="molecule type" value="Transcribed_RNA"/>
</dbReference>
<feature type="domain" description="Helicase-associated" evidence="2">
    <location>
        <begin position="235"/>
        <end position="301"/>
    </location>
</feature>